<keyword evidence="1" id="KW-0472">Membrane</keyword>
<feature type="transmembrane region" description="Helical" evidence="1">
    <location>
        <begin position="169"/>
        <end position="193"/>
    </location>
</feature>
<keyword evidence="4" id="KW-1185">Reference proteome</keyword>
<dbReference type="Proteomes" id="UP001558652">
    <property type="component" value="Unassembled WGS sequence"/>
</dbReference>
<dbReference type="EMBL" id="JBFDAA010000005">
    <property type="protein sequence ID" value="KAL1132461.1"/>
    <property type="molecule type" value="Genomic_DNA"/>
</dbReference>
<sequence length="217" mass="24221">MWNLVLMVLIVGWSGAAEGGDLKKCCPWDKVPGMNSTCNPKPEAARWESPRVFSTRGLLAPGARSMAEGGPVGRPQCSKPLFALDPDIDGPYYLLQDGRLDDEEYTRPFERFCYDWDPKLRVVPYICHEETESGNEVVTAYPIGLIVSLPFLAATFMVYVLLKELRNVYGLTLICNVVSLFIGYLGLTIVLLAPDDMSADACTVLGKWRYRSFGRVR</sequence>
<evidence type="ECO:0000313" key="4">
    <source>
        <dbReference type="Proteomes" id="UP001558652"/>
    </source>
</evidence>
<organism evidence="3 4">
    <name type="scientific">Ranatra chinensis</name>
    <dbReference type="NCBI Taxonomy" id="642074"/>
    <lineage>
        <taxon>Eukaryota</taxon>
        <taxon>Metazoa</taxon>
        <taxon>Ecdysozoa</taxon>
        <taxon>Arthropoda</taxon>
        <taxon>Hexapoda</taxon>
        <taxon>Insecta</taxon>
        <taxon>Pterygota</taxon>
        <taxon>Neoptera</taxon>
        <taxon>Paraneoptera</taxon>
        <taxon>Hemiptera</taxon>
        <taxon>Heteroptera</taxon>
        <taxon>Panheteroptera</taxon>
        <taxon>Nepomorpha</taxon>
        <taxon>Nepidae</taxon>
        <taxon>Ranatrinae</taxon>
        <taxon>Ranatra</taxon>
    </lineage>
</organism>
<dbReference type="PANTHER" id="PTHR46953:SF1">
    <property type="entry name" value="G-PROTEIN COUPLED RECEPTOR MTH-LIKE 1-RELATED"/>
    <property type="match status" value="1"/>
</dbReference>
<feature type="transmembrane region" description="Helical" evidence="1">
    <location>
        <begin position="140"/>
        <end position="162"/>
    </location>
</feature>
<dbReference type="AlphaFoldDB" id="A0ABD0YMH0"/>
<keyword evidence="1" id="KW-1133">Transmembrane helix</keyword>
<keyword evidence="2" id="KW-0732">Signal</keyword>
<dbReference type="Gene3D" id="1.20.1070.10">
    <property type="entry name" value="Rhodopsin 7-helix transmembrane proteins"/>
    <property type="match status" value="1"/>
</dbReference>
<comment type="caution">
    <text evidence="3">The sequence shown here is derived from an EMBL/GenBank/DDBJ whole genome shotgun (WGS) entry which is preliminary data.</text>
</comment>
<keyword evidence="1" id="KW-0812">Transmembrane</keyword>
<dbReference type="InterPro" id="IPR052808">
    <property type="entry name" value="GPCR_Mth-like"/>
</dbReference>
<name>A0ABD0YMH0_9HEMI</name>
<evidence type="ECO:0000256" key="2">
    <source>
        <dbReference type="SAM" id="SignalP"/>
    </source>
</evidence>
<evidence type="ECO:0000256" key="1">
    <source>
        <dbReference type="SAM" id="Phobius"/>
    </source>
</evidence>
<protein>
    <recommendedName>
        <fullName evidence="5">G-protein coupled receptors family 2 profile 2 domain-containing protein</fullName>
    </recommendedName>
</protein>
<gene>
    <name evidence="3" type="ORF">AAG570_010416</name>
</gene>
<evidence type="ECO:0008006" key="5">
    <source>
        <dbReference type="Google" id="ProtNLM"/>
    </source>
</evidence>
<evidence type="ECO:0000313" key="3">
    <source>
        <dbReference type="EMBL" id="KAL1132461.1"/>
    </source>
</evidence>
<accession>A0ABD0YMH0</accession>
<reference evidence="3 4" key="1">
    <citation type="submission" date="2024-07" db="EMBL/GenBank/DDBJ databases">
        <title>Chromosome-level genome assembly of the water stick insect Ranatra chinensis (Heteroptera: Nepidae).</title>
        <authorList>
            <person name="Liu X."/>
        </authorList>
    </citation>
    <scope>NUCLEOTIDE SEQUENCE [LARGE SCALE GENOMIC DNA]</scope>
    <source>
        <strain evidence="3">Cailab_2021Rc</strain>
        <tissue evidence="3">Muscle</tissue>
    </source>
</reference>
<dbReference type="PANTHER" id="PTHR46953">
    <property type="entry name" value="G-PROTEIN COUPLED RECEPTOR MTH-LIKE 1-RELATED"/>
    <property type="match status" value="1"/>
</dbReference>
<feature type="signal peptide" evidence="2">
    <location>
        <begin position="1"/>
        <end position="19"/>
    </location>
</feature>
<feature type="chain" id="PRO_5044785859" description="G-protein coupled receptors family 2 profile 2 domain-containing protein" evidence="2">
    <location>
        <begin position="20"/>
        <end position="217"/>
    </location>
</feature>
<proteinExistence type="predicted"/>